<keyword evidence="2" id="KW-1185">Reference proteome</keyword>
<dbReference type="EMBL" id="JAPTSV010000013">
    <property type="protein sequence ID" value="KAJ1521306.1"/>
    <property type="molecule type" value="Genomic_DNA"/>
</dbReference>
<protein>
    <submittedName>
        <fullName evidence="1">Uncharacterized protein</fullName>
    </submittedName>
</protein>
<name>A0AAV7X6P2_9NEOP</name>
<evidence type="ECO:0000313" key="2">
    <source>
        <dbReference type="Proteomes" id="UP001075354"/>
    </source>
</evidence>
<accession>A0AAV7X6P2</accession>
<sequence length="110" mass="11777">MTDSLFSIFPDSQLASGNDLKGKVARSKKQALCDVKNILQAKRTTGNEPLRKFGVQVPSGSQQFPVKGTPAKCLPVSEGTFKVACDDETASWDSCGSCTKLDEGVSTDLY</sequence>
<organism evidence="1 2">
    <name type="scientific">Megalurothrips usitatus</name>
    <name type="common">bean blossom thrips</name>
    <dbReference type="NCBI Taxonomy" id="439358"/>
    <lineage>
        <taxon>Eukaryota</taxon>
        <taxon>Metazoa</taxon>
        <taxon>Ecdysozoa</taxon>
        <taxon>Arthropoda</taxon>
        <taxon>Hexapoda</taxon>
        <taxon>Insecta</taxon>
        <taxon>Pterygota</taxon>
        <taxon>Neoptera</taxon>
        <taxon>Paraneoptera</taxon>
        <taxon>Thysanoptera</taxon>
        <taxon>Terebrantia</taxon>
        <taxon>Thripoidea</taxon>
        <taxon>Thripidae</taxon>
        <taxon>Megalurothrips</taxon>
    </lineage>
</organism>
<gene>
    <name evidence="1" type="ORF">ONE63_002984</name>
</gene>
<comment type="caution">
    <text evidence="1">The sequence shown here is derived from an EMBL/GenBank/DDBJ whole genome shotgun (WGS) entry which is preliminary data.</text>
</comment>
<dbReference type="AlphaFoldDB" id="A0AAV7X6P2"/>
<proteinExistence type="predicted"/>
<evidence type="ECO:0000313" key="1">
    <source>
        <dbReference type="EMBL" id="KAJ1521306.1"/>
    </source>
</evidence>
<reference evidence="1" key="1">
    <citation type="submission" date="2022-12" db="EMBL/GenBank/DDBJ databases">
        <title>Chromosome-level genome assembly of the bean flower thrips Megalurothrips usitatus.</title>
        <authorList>
            <person name="Ma L."/>
            <person name="Liu Q."/>
            <person name="Li H."/>
            <person name="Cai W."/>
        </authorList>
    </citation>
    <scope>NUCLEOTIDE SEQUENCE</scope>
    <source>
        <strain evidence="1">Cailab_2022a</strain>
    </source>
</reference>
<dbReference type="Proteomes" id="UP001075354">
    <property type="component" value="Chromosome 13"/>
</dbReference>